<dbReference type="SUPFAM" id="SSF51735">
    <property type="entry name" value="NAD(P)-binding Rossmann-fold domains"/>
    <property type="match status" value="1"/>
</dbReference>
<evidence type="ECO:0000259" key="1">
    <source>
        <dbReference type="Pfam" id="PF16924"/>
    </source>
</evidence>
<comment type="caution">
    <text evidence="2">The sequence shown here is derived from an EMBL/GenBank/DDBJ whole genome shotgun (WGS) entry which is preliminary data.</text>
</comment>
<protein>
    <submittedName>
        <fullName evidence="2">Dipicolinate synthase subunit DpsA</fullName>
    </submittedName>
</protein>
<dbReference type="NCBIfam" id="TIGR02853">
    <property type="entry name" value="spore_dpaA"/>
    <property type="match status" value="1"/>
</dbReference>
<gene>
    <name evidence="2" type="primary">dpsA</name>
    <name evidence="2" type="ORF">G5B47_10920</name>
</gene>
<dbReference type="InterPro" id="IPR036291">
    <property type="entry name" value="NAD(P)-bd_dom_sf"/>
</dbReference>
<evidence type="ECO:0000313" key="2">
    <source>
        <dbReference type="EMBL" id="NGM82925.1"/>
    </source>
</evidence>
<dbReference type="InterPro" id="IPR014215">
    <property type="entry name" value="Dipicolinic_acid_synth_A"/>
</dbReference>
<dbReference type="EMBL" id="JAAKGU010000004">
    <property type="protein sequence ID" value="NGM82925.1"/>
    <property type="molecule type" value="Genomic_DNA"/>
</dbReference>
<proteinExistence type="predicted"/>
<dbReference type="Gene3D" id="3.40.50.720">
    <property type="entry name" value="NAD(P)-binding Rossmann-like Domain"/>
    <property type="match status" value="2"/>
</dbReference>
<organism evidence="2 3">
    <name type="scientific">Paenibacillus apii</name>
    <dbReference type="NCBI Taxonomy" id="1850370"/>
    <lineage>
        <taxon>Bacteria</taxon>
        <taxon>Bacillati</taxon>
        <taxon>Bacillota</taxon>
        <taxon>Bacilli</taxon>
        <taxon>Bacillales</taxon>
        <taxon>Paenibacillaceae</taxon>
        <taxon>Paenibacillus</taxon>
    </lineage>
</organism>
<name>A0A6M1PL46_9BACL</name>
<dbReference type="AlphaFoldDB" id="A0A6M1PL46"/>
<reference evidence="2 3" key="1">
    <citation type="submission" date="2020-02" db="EMBL/GenBank/DDBJ databases">
        <authorList>
            <person name="Gao J."/>
            <person name="Sun J."/>
        </authorList>
    </citation>
    <scope>NUCLEOTIDE SEQUENCE [LARGE SCALE GENOMIC DNA]</scope>
    <source>
        <strain evidence="2 3">7124</strain>
    </source>
</reference>
<sequence>MSNLLVKVAERTEHVESLIGKKVVLIGGDNRQLEVIRVLAEQGADVQAIGFDNLLSLDGAVKTSLSVESLCQADAVILPVTGTDEYGKAESAFSSEELILTEDLVALIPKHAKIFTGIANRYLRDLCKSHRLELIELFERDDVAIYNSIPTAEGAVMMAIQHTAITIHGSTCMVLGLGRVGMTLARTLNGLGASVKAGVNKPEVYARAWEMGFNAFYTSDLQCQVKDVHIIFNTIPSLIITQDILTCISKETLIIDLASRPGGTDFRFAKEQGIKALLAPGLPGIVAPKTAGRILGKTISELLLQDKQGFE</sequence>
<dbReference type="Pfam" id="PF16924">
    <property type="entry name" value="DpaA_N"/>
    <property type="match status" value="1"/>
</dbReference>
<evidence type="ECO:0000313" key="3">
    <source>
        <dbReference type="Proteomes" id="UP000480151"/>
    </source>
</evidence>
<feature type="domain" description="Dipicolinate synthase subunit A N-terminal" evidence="1">
    <location>
        <begin position="22"/>
        <end position="138"/>
    </location>
</feature>
<accession>A0A6M1PL46</accession>
<dbReference type="InterPro" id="IPR031629">
    <property type="entry name" value="DpaA_N"/>
</dbReference>
<keyword evidence="3" id="KW-1185">Reference proteome</keyword>
<dbReference type="Proteomes" id="UP000480151">
    <property type="component" value="Unassembled WGS sequence"/>
</dbReference>
<dbReference type="NCBIfam" id="NF006162">
    <property type="entry name" value="PRK08306.1"/>
    <property type="match status" value="1"/>
</dbReference>